<gene>
    <name evidence="5" type="ORF">AV649_17460</name>
</gene>
<dbReference type="GO" id="GO:0008836">
    <property type="term" value="F:diaminopimelate decarboxylase activity"/>
    <property type="evidence" value="ECO:0007669"/>
    <property type="project" value="TreeGrafter"/>
</dbReference>
<evidence type="ECO:0000259" key="4">
    <source>
        <dbReference type="Pfam" id="PF02784"/>
    </source>
</evidence>
<comment type="caution">
    <text evidence="5">The sequence shown here is derived from an EMBL/GenBank/DDBJ whole genome shotgun (WGS) entry which is preliminary data.</text>
</comment>
<feature type="modified residue" description="N6-(pyridoxal phosphate)lysine" evidence="3">
    <location>
        <position position="54"/>
    </location>
</feature>
<organism evidence="5 6">
    <name type="scientific">Rossellomorea marisflavi</name>
    <dbReference type="NCBI Taxonomy" id="189381"/>
    <lineage>
        <taxon>Bacteria</taxon>
        <taxon>Bacillati</taxon>
        <taxon>Bacillota</taxon>
        <taxon>Bacilli</taxon>
        <taxon>Bacillales</taxon>
        <taxon>Bacillaceae</taxon>
        <taxon>Rossellomorea</taxon>
    </lineage>
</organism>
<evidence type="ECO:0000313" key="5">
    <source>
        <dbReference type="EMBL" id="KZE51149.1"/>
    </source>
</evidence>
<dbReference type="Gene3D" id="3.20.20.10">
    <property type="entry name" value="Alanine racemase"/>
    <property type="match status" value="1"/>
</dbReference>
<dbReference type="GO" id="GO:0009089">
    <property type="term" value="P:lysine biosynthetic process via diaminopimelate"/>
    <property type="evidence" value="ECO:0007669"/>
    <property type="project" value="TreeGrafter"/>
</dbReference>
<dbReference type="SUPFAM" id="SSF50621">
    <property type="entry name" value="Alanine racemase C-terminal domain-like"/>
    <property type="match status" value="1"/>
</dbReference>
<dbReference type="GeneID" id="89533179"/>
<name>A0A165L6L8_9BACI</name>
<reference evidence="6" key="1">
    <citation type="submission" date="2016-01" db="EMBL/GenBank/DDBJ databases">
        <title>Whole genome sequencing of Bhargavaea cecembensis T14.</title>
        <authorList>
            <person name="Hong K.W."/>
        </authorList>
    </citation>
    <scope>NUCLEOTIDE SEQUENCE [LARGE SCALE GENOMIC DNA]</scope>
    <source>
        <strain evidence="6">M19</strain>
    </source>
</reference>
<evidence type="ECO:0000313" key="6">
    <source>
        <dbReference type="Proteomes" id="UP000076510"/>
    </source>
</evidence>
<evidence type="ECO:0000256" key="1">
    <source>
        <dbReference type="ARBA" id="ARBA00001933"/>
    </source>
</evidence>
<keyword evidence="2 3" id="KW-0663">Pyridoxal phosphate</keyword>
<feature type="domain" description="Orn/DAP/Arg decarboxylase 2 N-terminal" evidence="4">
    <location>
        <begin position="42"/>
        <end position="264"/>
    </location>
</feature>
<dbReference type="PANTHER" id="PTHR43727:SF2">
    <property type="entry name" value="GROUP IV DECARBOXYLASE"/>
    <property type="match status" value="1"/>
</dbReference>
<dbReference type="OrthoDB" id="2727637at2"/>
<protein>
    <recommendedName>
        <fullName evidence="4">Orn/DAP/Arg decarboxylase 2 N-terminal domain-containing protein</fullName>
    </recommendedName>
</protein>
<dbReference type="PANTHER" id="PTHR43727">
    <property type="entry name" value="DIAMINOPIMELATE DECARBOXYLASE"/>
    <property type="match status" value="1"/>
</dbReference>
<evidence type="ECO:0000256" key="3">
    <source>
        <dbReference type="PIRSR" id="PIRSR600183-50"/>
    </source>
</evidence>
<dbReference type="AlphaFoldDB" id="A0A165L6L8"/>
<dbReference type="InterPro" id="IPR000183">
    <property type="entry name" value="Orn/DAP/Arg_de-COase"/>
</dbReference>
<proteinExistence type="predicted"/>
<dbReference type="InterPro" id="IPR029066">
    <property type="entry name" value="PLP-binding_barrel"/>
</dbReference>
<dbReference type="PRINTS" id="PR01179">
    <property type="entry name" value="ODADCRBXLASE"/>
</dbReference>
<accession>A0A165L6L8</accession>
<dbReference type="SUPFAM" id="SSF51419">
    <property type="entry name" value="PLP-binding barrel"/>
    <property type="match status" value="1"/>
</dbReference>
<dbReference type="Proteomes" id="UP000076510">
    <property type="component" value="Unassembled WGS sequence"/>
</dbReference>
<evidence type="ECO:0000256" key="2">
    <source>
        <dbReference type="ARBA" id="ARBA00022898"/>
    </source>
</evidence>
<dbReference type="Gene3D" id="2.40.37.10">
    <property type="entry name" value="Lyase, Ornithine Decarboxylase, Chain A, domain 1"/>
    <property type="match status" value="1"/>
</dbReference>
<dbReference type="Pfam" id="PF02784">
    <property type="entry name" value="Orn_Arg_deC_N"/>
    <property type="match status" value="1"/>
</dbReference>
<dbReference type="InterPro" id="IPR022644">
    <property type="entry name" value="De-COase2_N"/>
</dbReference>
<dbReference type="RefSeq" id="WP_063191033.1">
    <property type="nucleotide sequence ID" value="NZ_CP081870.1"/>
</dbReference>
<dbReference type="EMBL" id="LQQY01000009">
    <property type="protein sequence ID" value="KZE51149.1"/>
    <property type="molecule type" value="Genomic_DNA"/>
</dbReference>
<sequence length="395" mass="44330">MSIAPRIPSLLLNEDINLPTPSIIYDVAAIKHVIQSLLNDIRVIPEATLLYSVKANRNPTILRLLADMGLGVDVASIEELQAVKKAGFEIIHATSPSFSADEIKMLREAGIFPDFNSLSQLELARIELGSLEEVGLRVKFPLLLSEEEGETTFGEGSRFGINLFEPSIKSYLIKHQIEVKQIHIHLGEMRNVHVMEQVMKSIAKLVKIYPSIESINLGGGLTYLYSDQDEAKNVWKMVATYMEDIQCTLGRSIKLMVEPGMLLMAMCGYLLSSVRSSDWGNDSRNVTLDASAWNLMYWSYPVLVKAYTQNVEEEIHTLYGNTCYEKDIFIQSSINPRLETGDRVLLAPAGAYVTSMARNMHGFPVPMEFILVDDEIYKTGDDYANHSKIQTLPYQ</sequence>
<feature type="active site" description="Proton donor" evidence="3">
    <location>
        <position position="323"/>
    </location>
</feature>
<comment type="cofactor">
    <cofactor evidence="1 3">
        <name>pyridoxal 5'-phosphate</name>
        <dbReference type="ChEBI" id="CHEBI:597326"/>
    </cofactor>
</comment>
<dbReference type="InterPro" id="IPR009006">
    <property type="entry name" value="Ala_racemase/Decarboxylase_C"/>
</dbReference>